<name>A0A1J7GG83_LUPAN</name>
<gene>
    <name evidence="1" type="ORF">TanjilG_29327</name>
</gene>
<dbReference type="Proteomes" id="UP000188354">
    <property type="component" value="Unassembled WGS sequence"/>
</dbReference>
<protein>
    <submittedName>
        <fullName evidence="1">Uncharacterized protein</fullName>
    </submittedName>
</protein>
<reference evidence="1 2" key="1">
    <citation type="journal article" date="2017" name="Plant Biotechnol. J.">
        <title>A comprehensive draft genome sequence for lupin (Lupinus angustifolius), an emerging health food: insights into plant-microbe interactions and legume evolution.</title>
        <authorList>
            <person name="Hane J.K."/>
            <person name="Ming Y."/>
            <person name="Kamphuis L.G."/>
            <person name="Nelson M.N."/>
            <person name="Garg G."/>
            <person name="Atkins C.A."/>
            <person name="Bayer P.E."/>
            <person name="Bravo A."/>
            <person name="Bringans S."/>
            <person name="Cannon S."/>
            <person name="Edwards D."/>
            <person name="Foley R."/>
            <person name="Gao L.L."/>
            <person name="Harrison M.J."/>
            <person name="Huang W."/>
            <person name="Hurgobin B."/>
            <person name="Li S."/>
            <person name="Liu C.W."/>
            <person name="McGrath A."/>
            <person name="Morahan G."/>
            <person name="Murray J."/>
            <person name="Weller J."/>
            <person name="Jian J."/>
            <person name="Singh K.B."/>
        </authorList>
    </citation>
    <scope>NUCLEOTIDE SEQUENCE [LARGE SCALE GENOMIC DNA]</scope>
    <source>
        <strain evidence="2">cv. Tanjil</strain>
        <tissue evidence="1">Whole plant</tissue>
    </source>
</reference>
<dbReference type="EMBL" id="KV862489">
    <property type="protein sequence ID" value="OIV89064.1"/>
    <property type="molecule type" value="Genomic_DNA"/>
</dbReference>
<keyword evidence="2" id="KW-1185">Reference proteome</keyword>
<dbReference type="AlphaFoldDB" id="A0A1J7GG83"/>
<sequence>MEGLDQQGKHGMRDDLKYLKDDMKLGLDQIAYSEGKPSSSSIRLDQIDLGRLDHDSLDKEIGQTSQSRPNCPTSMNLIGIQAYDGSSLVQLGGHFSIKKMNVINNLIQGNHRLVYDAFANLVQKHQALCLCLLIFVVLFL</sequence>
<accession>A0A1J7GG83</accession>
<evidence type="ECO:0000313" key="2">
    <source>
        <dbReference type="Proteomes" id="UP000188354"/>
    </source>
</evidence>
<dbReference type="Gramene" id="OIV89064">
    <property type="protein sequence ID" value="OIV89064"/>
    <property type="gene ID" value="TanjilG_29327"/>
</dbReference>
<organism evidence="1 2">
    <name type="scientific">Lupinus angustifolius</name>
    <name type="common">Narrow-leaved blue lupine</name>
    <dbReference type="NCBI Taxonomy" id="3871"/>
    <lineage>
        <taxon>Eukaryota</taxon>
        <taxon>Viridiplantae</taxon>
        <taxon>Streptophyta</taxon>
        <taxon>Embryophyta</taxon>
        <taxon>Tracheophyta</taxon>
        <taxon>Spermatophyta</taxon>
        <taxon>Magnoliopsida</taxon>
        <taxon>eudicotyledons</taxon>
        <taxon>Gunneridae</taxon>
        <taxon>Pentapetalae</taxon>
        <taxon>rosids</taxon>
        <taxon>fabids</taxon>
        <taxon>Fabales</taxon>
        <taxon>Fabaceae</taxon>
        <taxon>Papilionoideae</taxon>
        <taxon>50 kb inversion clade</taxon>
        <taxon>genistoids sensu lato</taxon>
        <taxon>core genistoids</taxon>
        <taxon>Genisteae</taxon>
        <taxon>Lupinus</taxon>
    </lineage>
</organism>
<proteinExistence type="predicted"/>
<evidence type="ECO:0000313" key="1">
    <source>
        <dbReference type="EMBL" id="OIV89064.1"/>
    </source>
</evidence>